<dbReference type="Proteomes" id="UP000681722">
    <property type="component" value="Unassembled WGS sequence"/>
</dbReference>
<dbReference type="AlphaFoldDB" id="A0A814SRH4"/>
<keyword evidence="7" id="KW-1185">Reference proteome</keyword>
<evidence type="ECO:0000313" key="6">
    <source>
        <dbReference type="EMBL" id="CAF3915066.1"/>
    </source>
</evidence>
<dbReference type="GO" id="GO:0006310">
    <property type="term" value="P:DNA recombination"/>
    <property type="evidence" value="ECO:0007669"/>
    <property type="project" value="UniProtKB-KW"/>
</dbReference>
<sequence>MEQGLLSTRPVKVSFKQHIQYLLPYSDKRFERHHSFMFVVFNILQKRNVCFNARLMVSNPYYKNAANQIQQLISQDILKALGNIAKNTYSSEANPNLNTLLKQIKTVGGKVMGSPQSRAALRTEIHSLIYSQGLPSILMTINPTDVHSPIALYFAGVNLNIDHILTDSFPSTFHRAQIVALHPVAAAKFFNLLITNILETLVKGGVLGPIKAHYGTVETQGRGSLHLHILLWLDHNMTPSQLKENIKDPEFKEGLIEYLEDVIKEDLDQFRREDDSTTTQEDEEFAAKYHHYPPCRPPPPYPWDYCYNISRHNFAEFKKQVCSCVTPIFCPHDHNYVNSVLPITCDYHTMFPSPLKNVQESTIVHWQADITSKDPPLLAACLKTPALCLHNFRQLFKKDVINLTEQTLVPETTINAETGQIKMKRSHETINNFNEFIIVACRSNMDIKFIWSGSDAKALVYYITDYVTKTSLSAHDTFSLVHKAMKSIDKHTTSGATDDLHERSRKLVLRCYNTIASQQELSGVQVASYLMNWHDHYTSHKFENLFLIGIESYLEKSLHEKRNSEVTTANSTTMDVSYTEENVNVKEVETNDLNEQFSIGQTNIPNNYALVNMRIDYQYRPSEITETCLYDFIGMYRKKKVDKTDKTYFDSQAESKQSGSQIKKRGPQPNQRLKFKENHPQYESHILIQRTGTVVPVLIGPQIPRKDREDTKERYARAILILFLPWRGVDDLCQAGITKDRDEHLIQVIEQTKAADDNIDSVYIPKNFARDDLSEMDDSEDLVALLEFNYDMTSELSEPDPQTMKPNDAYIHDAILSIKQTGRFSRSTNDKQDQLLMCIPGPGGTGKSQLIHAITEYFSTTKRSHELRKLAPTSNAAAQIDGLTIHSFTSYRNLKKISGVQRTTIEKEWQHIRYIIINEMSMVGLYLLGQLGGLLTLAKHCGPSIPSGDINVIFFEDFIQYDPVGDQALYSDIISDKTQKKKKIKEIRAATCALGRALWEQINTVVKLEKQMRTSDSRYLQLLQRLRKGECTVDDHELLTTRVVDPNHDVKSLDTNVCTSVALAGRHMYVRPSHCHMTICMYVRHTAT</sequence>
<feature type="compositionally biased region" description="Polar residues" evidence="2">
    <location>
        <begin position="650"/>
        <end position="661"/>
    </location>
</feature>
<comment type="cofactor">
    <cofactor evidence="1">
        <name>Mg(2+)</name>
        <dbReference type="ChEBI" id="CHEBI:18420"/>
    </cofactor>
</comment>
<dbReference type="GO" id="GO:0005524">
    <property type="term" value="F:ATP binding"/>
    <property type="evidence" value="ECO:0007669"/>
    <property type="project" value="UniProtKB-KW"/>
</dbReference>
<gene>
    <name evidence="5" type="ORF">GPM918_LOCUS21209</name>
    <name evidence="6" type="ORF">SRO942_LOCUS21204</name>
</gene>
<evidence type="ECO:0000313" key="5">
    <source>
        <dbReference type="EMBL" id="CAF1151596.1"/>
    </source>
</evidence>
<reference evidence="5" key="1">
    <citation type="submission" date="2021-02" db="EMBL/GenBank/DDBJ databases">
        <authorList>
            <person name="Nowell W R."/>
        </authorList>
    </citation>
    <scope>NUCLEOTIDE SEQUENCE</scope>
</reference>
<protein>
    <recommendedName>
        <fullName evidence="1">ATP-dependent DNA helicase</fullName>
        <ecNumber evidence="1">5.6.2.3</ecNumber>
    </recommendedName>
</protein>
<keyword evidence="1" id="KW-0547">Nucleotide-binding</keyword>
<dbReference type="GO" id="GO:0006281">
    <property type="term" value="P:DNA repair"/>
    <property type="evidence" value="ECO:0007669"/>
    <property type="project" value="UniProtKB-KW"/>
</dbReference>
<keyword evidence="1" id="KW-0233">DNA recombination</keyword>
<proteinExistence type="inferred from homology"/>
<dbReference type="OrthoDB" id="10007484at2759"/>
<dbReference type="InterPro" id="IPR051055">
    <property type="entry name" value="PIF1_helicase"/>
</dbReference>
<feature type="domain" description="DNA helicase Pif1-like DEAD-box helicase" evidence="3">
    <location>
        <begin position="836"/>
        <end position="1033"/>
    </location>
</feature>
<evidence type="ECO:0000256" key="2">
    <source>
        <dbReference type="SAM" id="MobiDB-lite"/>
    </source>
</evidence>
<evidence type="ECO:0000259" key="3">
    <source>
        <dbReference type="Pfam" id="PF05970"/>
    </source>
</evidence>
<dbReference type="PANTHER" id="PTHR47642">
    <property type="entry name" value="ATP-DEPENDENT DNA HELICASE"/>
    <property type="match status" value="1"/>
</dbReference>
<dbReference type="GO" id="GO:0000723">
    <property type="term" value="P:telomere maintenance"/>
    <property type="evidence" value="ECO:0007669"/>
    <property type="project" value="InterPro"/>
</dbReference>
<dbReference type="Pfam" id="PF14214">
    <property type="entry name" value="Helitron_like_N"/>
    <property type="match status" value="1"/>
</dbReference>
<organism evidence="5 7">
    <name type="scientific">Didymodactylos carnosus</name>
    <dbReference type="NCBI Taxonomy" id="1234261"/>
    <lineage>
        <taxon>Eukaryota</taxon>
        <taxon>Metazoa</taxon>
        <taxon>Spiralia</taxon>
        <taxon>Gnathifera</taxon>
        <taxon>Rotifera</taxon>
        <taxon>Eurotatoria</taxon>
        <taxon>Bdelloidea</taxon>
        <taxon>Philodinida</taxon>
        <taxon>Philodinidae</taxon>
        <taxon>Didymodactylos</taxon>
    </lineage>
</organism>
<feature type="domain" description="Helitron helicase-like" evidence="4">
    <location>
        <begin position="18"/>
        <end position="231"/>
    </location>
</feature>
<comment type="similarity">
    <text evidence="1">Belongs to the helicase family.</text>
</comment>
<dbReference type="Proteomes" id="UP000663829">
    <property type="component" value="Unassembled WGS sequence"/>
</dbReference>
<comment type="caution">
    <text evidence="5">The sequence shown here is derived from an EMBL/GenBank/DDBJ whole genome shotgun (WGS) entry which is preliminary data.</text>
</comment>
<accession>A0A814SRH4</accession>
<dbReference type="InterPro" id="IPR010285">
    <property type="entry name" value="DNA_helicase_pif1-like_DEAD"/>
</dbReference>
<feature type="region of interest" description="Disordered" evidence="2">
    <location>
        <begin position="650"/>
        <end position="671"/>
    </location>
</feature>
<dbReference type="InterPro" id="IPR027417">
    <property type="entry name" value="P-loop_NTPase"/>
</dbReference>
<keyword evidence="1" id="KW-0234">DNA repair</keyword>
<keyword evidence="1" id="KW-0347">Helicase</keyword>
<dbReference type="PANTHER" id="PTHR47642:SF5">
    <property type="entry name" value="ATP-DEPENDENT DNA HELICASE"/>
    <property type="match status" value="1"/>
</dbReference>
<dbReference type="EC" id="5.6.2.3" evidence="1"/>
<keyword evidence="1" id="KW-0067">ATP-binding</keyword>
<evidence type="ECO:0000256" key="1">
    <source>
        <dbReference type="RuleBase" id="RU363044"/>
    </source>
</evidence>
<evidence type="ECO:0000313" key="7">
    <source>
        <dbReference type="Proteomes" id="UP000663829"/>
    </source>
</evidence>
<evidence type="ECO:0000259" key="4">
    <source>
        <dbReference type="Pfam" id="PF14214"/>
    </source>
</evidence>
<dbReference type="EMBL" id="CAJOBC010006912">
    <property type="protein sequence ID" value="CAF3915066.1"/>
    <property type="molecule type" value="Genomic_DNA"/>
</dbReference>
<dbReference type="InterPro" id="IPR025476">
    <property type="entry name" value="Helitron_helicase-like"/>
</dbReference>
<dbReference type="GO" id="GO:0043139">
    <property type="term" value="F:5'-3' DNA helicase activity"/>
    <property type="evidence" value="ECO:0007669"/>
    <property type="project" value="UniProtKB-EC"/>
</dbReference>
<dbReference type="Pfam" id="PF05970">
    <property type="entry name" value="PIF1"/>
    <property type="match status" value="1"/>
</dbReference>
<dbReference type="SUPFAM" id="SSF52540">
    <property type="entry name" value="P-loop containing nucleoside triphosphate hydrolases"/>
    <property type="match status" value="1"/>
</dbReference>
<keyword evidence="1" id="KW-0227">DNA damage</keyword>
<keyword evidence="1" id="KW-0378">Hydrolase</keyword>
<name>A0A814SRH4_9BILA</name>
<dbReference type="GO" id="GO:0016787">
    <property type="term" value="F:hydrolase activity"/>
    <property type="evidence" value="ECO:0007669"/>
    <property type="project" value="UniProtKB-KW"/>
</dbReference>
<dbReference type="EMBL" id="CAJNOQ010006913">
    <property type="protein sequence ID" value="CAF1151596.1"/>
    <property type="molecule type" value="Genomic_DNA"/>
</dbReference>
<comment type="catalytic activity">
    <reaction evidence="1">
        <text>ATP + H2O = ADP + phosphate + H(+)</text>
        <dbReference type="Rhea" id="RHEA:13065"/>
        <dbReference type="ChEBI" id="CHEBI:15377"/>
        <dbReference type="ChEBI" id="CHEBI:15378"/>
        <dbReference type="ChEBI" id="CHEBI:30616"/>
        <dbReference type="ChEBI" id="CHEBI:43474"/>
        <dbReference type="ChEBI" id="CHEBI:456216"/>
        <dbReference type="EC" id="5.6.2.3"/>
    </reaction>
</comment>
<dbReference type="Gene3D" id="3.40.50.300">
    <property type="entry name" value="P-loop containing nucleotide triphosphate hydrolases"/>
    <property type="match status" value="1"/>
</dbReference>